<sequence length="250" mass="26341">MEANTTQGAESAVAEGTLLPLPLLGVDWTGPAAVGCMAAVVLTIVAEPLFNRFDLKCLAKTAASTCFLWTALASASATAGADGQWSAFAQVVFASLALGWLGDVCLLSPGKRAFLVGLVSFLVGHLGFAYAFACLGPPGEFDGTWLAGGCAVMAPQVALVYAYLRNHLKGFMKYAVVIYMLVISFMLPAGMWAGRGVDTKQFNLLVGSFIFWMSDLSVARNAFVSKGPENAVLGLPLYYAAQLIIASNMF</sequence>
<feature type="transmembrane region" description="Helical" evidence="6">
    <location>
        <begin position="62"/>
        <end position="81"/>
    </location>
</feature>
<dbReference type="PANTHER" id="PTHR31885">
    <property type="entry name" value="GH04784P"/>
    <property type="match status" value="1"/>
</dbReference>
<dbReference type="RefSeq" id="XP_004334916.1">
    <property type="nucleotide sequence ID" value="XM_004334868.1"/>
</dbReference>
<dbReference type="InterPro" id="IPR012506">
    <property type="entry name" value="TMEM86B-like"/>
</dbReference>
<reference evidence="7 8" key="1">
    <citation type="journal article" date="2013" name="Genome Biol.">
        <title>Genome of Acanthamoeba castellanii highlights extensive lateral gene transfer and early evolution of tyrosine kinase signaling.</title>
        <authorList>
            <person name="Clarke M."/>
            <person name="Lohan A.J."/>
            <person name="Liu B."/>
            <person name="Lagkouvardos I."/>
            <person name="Roy S."/>
            <person name="Zafar N."/>
            <person name="Bertelli C."/>
            <person name="Schilde C."/>
            <person name="Kianianmomeni A."/>
            <person name="Burglin T.R."/>
            <person name="Frech C."/>
            <person name="Turcotte B."/>
            <person name="Kopec K.O."/>
            <person name="Synnott J.M."/>
            <person name="Choo C."/>
            <person name="Paponov I."/>
            <person name="Finkler A."/>
            <person name="Soon Heng Tan C."/>
            <person name="Hutchins A.P."/>
            <person name="Weinmeier T."/>
            <person name="Rattei T."/>
            <person name="Chu J.S."/>
            <person name="Gimenez G."/>
            <person name="Irimia M."/>
            <person name="Rigden D.J."/>
            <person name="Fitzpatrick D.A."/>
            <person name="Lorenzo-Morales J."/>
            <person name="Bateman A."/>
            <person name="Chiu C.H."/>
            <person name="Tang P."/>
            <person name="Hegemann P."/>
            <person name="Fromm H."/>
            <person name="Raoult D."/>
            <person name="Greub G."/>
            <person name="Miranda-Saavedra D."/>
            <person name="Chen N."/>
            <person name="Nash P."/>
            <person name="Ginger M.L."/>
            <person name="Horn M."/>
            <person name="Schaap P."/>
            <person name="Caler L."/>
            <person name="Loftus B."/>
        </authorList>
    </citation>
    <scope>NUCLEOTIDE SEQUENCE [LARGE SCALE GENOMIC DNA]</scope>
    <source>
        <strain evidence="7 8">Neff</strain>
    </source>
</reference>
<dbReference type="Pfam" id="PF07947">
    <property type="entry name" value="YhhN"/>
    <property type="match status" value="1"/>
</dbReference>
<keyword evidence="8" id="KW-1185">Reference proteome</keyword>
<evidence type="ECO:0000256" key="2">
    <source>
        <dbReference type="ARBA" id="ARBA00007375"/>
    </source>
</evidence>
<evidence type="ECO:0000256" key="1">
    <source>
        <dbReference type="ARBA" id="ARBA00004141"/>
    </source>
</evidence>
<feature type="transmembrane region" description="Helical" evidence="6">
    <location>
        <begin position="176"/>
        <end position="195"/>
    </location>
</feature>
<accession>L8GJI4</accession>
<dbReference type="KEGG" id="acan:ACA1_095530"/>
<feature type="transmembrane region" description="Helical" evidence="6">
    <location>
        <begin position="113"/>
        <end position="133"/>
    </location>
</feature>
<keyword evidence="3 6" id="KW-0812">Transmembrane</keyword>
<dbReference type="GO" id="GO:0016787">
    <property type="term" value="F:hydrolase activity"/>
    <property type="evidence" value="ECO:0007669"/>
    <property type="project" value="TreeGrafter"/>
</dbReference>
<keyword evidence="5 6" id="KW-0472">Membrane</keyword>
<dbReference type="OMA" id="NINCRNF"/>
<feature type="transmembrane region" description="Helical" evidence="6">
    <location>
        <begin position="28"/>
        <end position="50"/>
    </location>
</feature>
<dbReference type="OrthoDB" id="2133758at2759"/>
<feature type="transmembrane region" description="Helical" evidence="6">
    <location>
        <begin position="145"/>
        <end position="164"/>
    </location>
</feature>
<name>L8GJI4_ACACF</name>
<protein>
    <submittedName>
        <fullName evidence="7">Transmembrane protein, putative</fullName>
    </submittedName>
</protein>
<dbReference type="VEuPathDB" id="AmoebaDB:ACA1_095530"/>
<dbReference type="PANTHER" id="PTHR31885:SF6">
    <property type="entry name" value="GH04784P"/>
    <property type="match status" value="1"/>
</dbReference>
<evidence type="ECO:0000313" key="8">
    <source>
        <dbReference type="Proteomes" id="UP000011083"/>
    </source>
</evidence>
<dbReference type="GeneID" id="14913502"/>
<comment type="similarity">
    <text evidence="2">Belongs to the TMEM86 family.</text>
</comment>
<gene>
    <name evidence="7" type="ORF">ACA1_095530</name>
</gene>
<feature type="transmembrane region" description="Helical" evidence="6">
    <location>
        <begin position="87"/>
        <end position="106"/>
    </location>
</feature>
<proteinExistence type="inferred from homology"/>
<dbReference type="Proteomes" id="UP000011083">
    <property type="component" value="Unassembled WGS sequence"/>
</dbReference>
<evidence type="ECO:0000313" key="7">
    <source>
        <dbReference type="EMBL" id="ELR12903.1"/>
    </source>
</evidence>
<evidence type="ECO:0000256" key="4">
    <source>
        <dbReference type="ARBA" id="ARBA00022989"/>
    </source>
</evidence>
<organism evidence="7 8">
    <name type="scientific">Acanthamoeba castellanii (strain ATCC 30010 / Neff)</name>
    <dbReference type="NCBI Taxonomy" id="1257118"/>
    <lineage>
        <taxon>Eukaryota</taxon>
        <taxon>Amoebozoa</taxon>
        <taxon>Discosea</taxon>
        <taxon>Longamoebia</taxon>
        <taxon>Centramoebida</taxon>
        <taxon>Acanthamoebidae</taxon>
        <taxon>Acanthamoeba</taxon>
    </lineage>
</organism>
<dbReference type="AlphaFoldDB" id="L8GJI4"/>
<comment type="subcellular location">
    <subcellularLocation>
        <location evidence="1">Membrane</location>
        <topology evidence="1">Multi-pass membrane protein</topology>
    </subcellularLocation>
</comment>
<dbReference type="GO" id="GO:0016020">
    <property type="term" value="C:membrane"/>
    <property type="evidence" value="ECO:0007669"/>
    <property type="project" value="UniProtKB-SubCell"/>
</dbReference>
<keyword evidence="4 6" id="KW-1133">Transmembrane helix</keyword>
<evidence type="ECO:0000256" key="6">
    <source>
        <dbReference type="SAM" id="Phobius"/>
    </source>
</evidence>
<dbReference type="EMBL" id="KB008103">
    <property type="protein sequence ID" value="ELR12903.1"/>
    <property type="molecule type" value="Genomic_DNA"/>
</dbReference>
<evidence type="ECO:0000256" key="3">
    <source>
        <dbReference type="ARBA" id="ARBA00022692"/>
    </source>
</evidence>
<evidence type="ECO:0000256" key="5">
    <source>
        <dbReference type="ARBA" id="ARBA00023136"/>
    </source>
</evidence>